<dbReference type="SUPFAM" id="SSF48008">
    <property type="entry name" value="GntR ligand-binding domain-like"/>
    <property type="match status" value="1"/>
</dbReference>
<name>A0A9D1HL77_9FIRM</name>
<keyword evidence="2" id="KW-0238">DNA-binding</keyword>
<dbReference type="InterPro" id="IPR036390">
    <property type="entry name" value="WH_DNA-bd_sf"/>
</dbReference>
<keyword evidence="1" id="KW-0805">Transcription regulation</keyword>
<dbReference type="GO" id="GO:0043565">
    <property type="term" value="F:sequence-specific DNA binding"/>
    <property type="evidence" value="ECO:0007669"/>
    <property type="project" value="InterPro"/>
</dbReference>
<dbReference type="PANTHER" id="PTHR43537">
    <property type="entry name" value="TRANSCRIPTIONAL REGULATOR, GNTR FAMILY"/>
    <property type="match status" value="1"/>
</dbReference>
<proteinExistence type="predicted"/>
<evidence type="ECO:0000256" key="1">
    <source>
        <dbReference type="ARBA" id="ARBA00023015"/>
    </source>
</evidence>
<dbReference type="Pfam" id="PF07729">
    <property type="entry name" value="FCD"/>
    <property type="match status" value="1"/>
</dbReference>
<dbReference type="Pfam" id="PF00392">
    <property type="entry name" value="GntR"/>
    <property type="match status" value="1"/>
</dbReference>
<comment type="caution">
    <text evidence="5">The sequence shown here is derived from an EMBL/GenBank/DDBJ whole genome shotgun (WGS) entry which is preliminary data.</text>
</comment>
<dbReference type="Gene3D" id="1.10.10.10">
    <property type="entry name" value="Winged helix-like DNA-binding domain superfamily/Winged helix DNA-binding domain"/>
    <property type="match status" value="1"/>
</dbReference>
<organism evidence="5 6">
    <name type="scientific">Candidatus Avidehalobacter gallistercoris</name>
    <dbReference type="NCBI Taxonomy" id="2840694"/>
    <lineage>
        <taxon>Bacteria</taxon>
        <taxon>Bacillati</taxon>
        <taxon>Bacillota</taxon>
        <taxon>Clostridia</taxon>
        <taxon>Eubacteriales</taxon>
        <taxon>Peptococcaceae</taxon>
        <taxon>Peptococcaceae incertae sedis</taxon>
        <taxon>Candidatus Avidehalobacter</taxon>
    </lineage>
</organism>
<sequence>MTREKLSPIRLEGYQPLRDMVFDVLMNAIMQGQLSPGERLLEVQLADEMGVSRTPVREAIRRLELEGFVVMIPRKGAYVAGLSVDDVESVYEIRTALETLAVRLAAQRMEAEDYRQLDELAEQMKATWQERNVDQWVTLDARFHELLYKFSRNERLVQMMSNIMEQLSRYRIISLANVEVRQNSLAVHQEVIEALRRRDSEMAAVAAAHHIENTKHSLLKMLQTKFAAADKA</sequence>
<dbReference type="PRINTS" id="PR00033">
    <property type="entry name" value="HTHASNC"/>
</dbReference>
<dbReference type="InterPro" id="IPR000485">
    <property type="entry name" value="AsnC-type_HTH_dom"/>
</dbReference>
<reference evidence="5" key="2">
    <citation type="journal article" date="2021" name="PeerJ">
        <title>Extensive microbial diversity within the chicken gut microbiome revealed by metagenomics and culture.</title>
        <authorList>
            <person name="Gilroy R."/>
            <person name="Ravi A."/>
            <person name="Getino M."/>
            <person name="Pursley I."/>
            <person name="Horton D.L."/>
            <person name="Alikhan N.F."/>
            <person name="Baker D."/>
            <person name="Gharbi K."/>
            <person name="Hall N."/>
            <person name="Watson M."/>
            <person name="Adriaenssens E.M."/>
            <person name="Foster-Nyarko E."/>
            <person name="Jarju S."/>
            <person name="Secka A."/>
            <person name="Antonio M."/>
            <person name="Oren A."/>
            <person name="Chaudhuri R.R."/>
            <person name="La Ragione R."/>
            <person name="Hildebrand F."/>
            <person name="Pallen M.J."/>
        </authorList>
    </citation>
    <scope>NUCLEOTIDE SEQUENCE</scope>
    <source>
        <strain evidence="5">2830</strain>
    </source>
</reference>
<reference evidence="5" key="1">
    <citation type="submission" date="2020-10" db="EMBL/GenBank/DDBJ databases">
        <authorList>
            <person name="Gilroy R."/>
        </authorList>
    </citation>
    <scope>NUCLEOTIDE SEQUENCE</scope>
    <source>
        <strain evidence="5">2830</strain>
    </source>
</reference>
<dbReference type="InterPro" id="IPR008920">
    <property type="entry name" value="TF_FadR/GntR_C"/>
</dbReference>
<evidence type="ECO:0000313" key="6">
    <source>
        <dbReference type="Proteomes" id="UP000824124"/>
    </source>
</evidence>
<evidence type="ECO:0000259" key="4">
    <source>
        <dbReference type="PROSITE" id="PS50949"/>
    </source>
</evidence>
<dbReference type="CDD" id="cd07377">
    <property type="entry name" value="WHTH_GntR"/>
    <property type="match status" value="1"/>
</dbReference>
<dbReference type="PANTHER" id="PTHR43537:SF24">
    <property type="entry name" value="GLUCONATE OPERON TRANSCRIPTIONAL REPRESSOR"/>
    <property type="match status" value="1"/>
</dbReference>
<keyword evidence="3" id="KW-0804">Transcription</keyword>
<dbReference type="InterPro" id="IPR000524">
    <property type="entry name" value="Tscrpt_reg_HTH_GntR"/>
</dbReference>
<evidence type="ECO:0000256" key="2">
    <source>
        <dbReference type="ARBA" id="ARBA00023125"/>
    </source>
</evidence>
<evidence type="ECO:0000256" key="3">
    <source>
        <dbReference type="ARBA" id="ARBA00023163"/>
    </source>
</evidence>
<protein>
    <submittedName>
        <fullName evidence="5">GntR family transcriptional regulator</fullName>
    </submittedName>
</protein>
<evidence type="ECO:0000313" key="5">
    <source>
        <dbReference type="EMBL" id="HIU10775.1"/>
    </source>
</evidence>
<dbReference type="Gene3D" id="1.20.120.530">
    <property type="entry name" value="GntR ligand-binding domain-like"/>
    <property type="match status" value="1"/>
</dbReference>
<dbReference type="SMART" id="SM00345">
    <property type="entry name" value="HTH_GNTR"/>
    <property type="match status" value="1"/>
</dbReference>
<dbReference type="Proteomes" id="UP000824124">
    <property type="component" value="Unassembled WGS sequence"/>
</dbReference>
<dbReference type="SUPFAM" id="SSF46785">
    <property type="entry name" value="Winged helix' DNA-binding domain"/>
    <property type="match status" value="1"/>
</dbReference>
<gene>
    <name evidence="5" type="ORF">IAB00_06010</name>
</gene>
<dbReference type="InterPro" id="IPR011711">
    <property type="entry name" value="GntR_C"/>
</dbReference>
<dbReference type="PRINTS" id="PR00035">
    <property type="entry name" value="HTHGNTR"/>
</dbReference>
<dbReference type="PROSITE" id="PS50949">
    <property type="entry name" value="HTH_GNTR"/>
    <property type="match status" value="1"/>
</dbReference>
<dbReference type="GO" id="GO:0003700">
    <property type="term" value="F:DNA-binding transcription factor activity"/>
    <property type="evidence" value="ECO:0007669"/>
    <property type="project" value="InterPro"/>
</dbReference>
<dbReference type="SMART" id="SM00895">
    <property type="entry name" value="FCD"/>
    <property type="match status" value="1"/>
</dbReference>
<feature type="domain" description="HTH gntR-type" evidence="4">
    <location>
        <begin position="15"/>
        <end position="82"/>
    </location>
</feature>
<dbReference type="AlphaFoldDB" id="A0A9D1HL77"/>
<dbReference type="InterPro" id="IPR036388">
    <property type="entry name" value="WH-like_DNA-bd_sf"/>
</dbReference>
<dbReference type="EMBL" id="DVMH01000030">
    <property type="protein sequence ID" value="HIU10775.1"/>
    <property type="molecule type" value="Genomic_DNA"/>
</dbReference>
<accession>A0A9D1HL77</accession>